<dbReference type="AlphaFoldDB" id="F0WU48"/>
<reference evidence="1" key="1">
    <citation type="journal article" date="2011" name="PLoS Biol.">
        <title>Gene gain and loss during evolution of obligate parasitism in the white rust pathogen of Arabidopsis thaliana.</title>
        <authorList>
            <person name="Kemen E."/>
            <person name="Gardiner A."/>
            <person name="Schultz-Larsen T."/>
            <person name="Kemen A.C."/>
            <person name="Balmuth A.L."/>
            <person name="Robert-Seilaniantz A."/>
            <person name="Bailey K."/>
            <person name="Holub E."/>
            <person name="Studholme D.J."/>
            <person name="Maclean D."/>
            <person name="Jones J.D."/>
        </authorList>
    </citation>
    <scope>NUCLEOTIDE SEQUENCE</scope>
</reference>
<evidence type="ECO:0000313" key="1">
    <source>
        <dbReference type="EMBL" id="CCA24893.1"/>
    </source>
</evidence>
<name>F0WU48_9STRA</name>
<gene>
    <name evidence="1" type="primary">AlNc14C264G9871</name>
    <name evidence="1" type="ORF">ALNC14_110370</name>
</gene>
<sequence>MHELNDVLVVCRSYQNGLTVRAVRDLYSALRKQLCLGFQTIENYPVSMCVCAVVRETHCDYVPPALDCIGTYSAVVSGSFRLTGRVSATSSLLSLLRDLQVDVQVCLLVSLHIHIWEFPLFAGTPHPCTNINITSTVLSSITAAKVNCCQRQKMFIYAGKYPGSASFFPTIETFFRLGRPFVFLVPPFVNEIPTVPIYCLASPQPRERAWNNQRGITDLLLPPTSCGLITRKSL</sequence>
<dbReference type="EMBL" id="FR824309">
    <property type="protein sequence ID" value="CCA24893.1"/>
    <property type="molecule type" value="Genomic_DNA"/>
</dbReference>
<dbReference type="HOGENOM" id="CLU_1186821_0_0_1"/>
<accession>F0WU48</accession>
<proteinExistence type="predicted"/>
<protein>
    <submittedName>
        <fullName evidence="1">AlNc14C264G9871 protein</fullName>
    </submittedName>
</protein>
<reference evidence="1" key="2">
    <citation type="submission" date="2011-02" db="EMBL/GenBank/DDBJ databases">
        <authorList>
            <person name="MacLean D."/>
        </authorList>
    </citation>
    <scope>NUCLEOTIDE SEQUENCE</scope>
</reference>
<organism evidence="1">
    <name type="scientific">Albugo laibachii Nc14</name>
    <dbReference type="NCBI Taxonomy" id="890382"/>
    <lineage>
        <taxon>Eukaryota</taxon>
        <taxon>Sar</taxon>
        <taxon>Stramenopiles</taxon>
        <taxon>Oomycota</taxon>
        <taxon>Peronosporomycetes</taxon>
        <taxon>Albuginales</taxon>
        <taxon>Albuginaceae</taxon>
        <taxon>Albugo</taxon>
    </lineage>
</organism>